<dbReference type="InterPro" id="IPR050950">
    <property type="entry name" value="HTH-type_LysR_regulators"/>
</dbReference>
<dbReference type="PANTHER" id="PTHR30419:SF8">
    <property type="entry name" value="NITROGEN ASSIMILATION TRANSCRIPTIONAL ACTIVATOR-RELATED"/>
    <property type="match status" value="1"/>
</dbReference>
<sequence length="301" mass="32451">MMNVSTKQLRAFLALSQHRNFTRAAASICLSQPAFSALINGLEAEIGFRLFDRDTHRVRPTPDGESFAAIAAHLVGLYDSSAKEVAAIGRGERGRVCVAALPSVAVSWLPSVLPDFRANHPQVRVELIDALSDRCLQALADGVADFAITAPRATPPDMASEKLCEEAFHFVCRDDHPLAEEAAIRLDQLAGMTLLNFAGNTSIGQYLGKVLPGRVCFDSLEVEQLTTMMGLVAAGVGASIVPELALYQFRRPGIRIIALADFPVRREIHLITRTDRTLSSAATRLRAAIVDHAVAAEGRAA</sequence>
<organism evidence="6 7">
    <name type="scientific">Magnetospirillum sulfuroxidans</name>
    <dbReference type="NCBI Taxonomy" id="611300"/>
    <lineage>
        <taxon>Bacteria</taxon>
        <taxon>Pseudomonadati</taxon>
        <taxon>Pseudomonadota</taxon>
        <taxon>Alphaproteobacteria</taxon>
        <taxon>Rhodospirillales</taxon>
        <taxon>Rhodospirillaceae</taxon>
        <taxon>Magnetospirillum</taxon>
    </lineage>
</organism>
<reference evidence="6 7" key="1">
    <citation type="submission" date="2021-04" db="EMBL/GenBank/DDBJ databases">
        <title>Magnetospirillum sulfuroxidans sp. nov., a facultative chemolithoautotrophic sulfur-oxidizing alphaproteobacterium isolated from freshwater sediment and proposals for Paramagetospirillum gen. nov., and Magnetospirillaceae fam. nov.</title>
        <authorList>
            <person name="Koziaeva V."/>
            <person name="Geelhoed J.S."/>
            <person name="Sorokin D.Y."/>
            <person name="Grouzdev D.S."/>
        </authorList>
    </citation>
    <scope>NUCLEOTIDE SEQUENCE [LARGE SCALE GENOMIC DNA]</scope>
    <source>
        <strain evidence="6 7">J10</strain>
    </source>
</reference>
<evidence type="ECO:0000313" key="6">
    <source>
        <dbReference type="EMBL" id="MBR9973485.1"/>
    </source>
</evidence>
<dbReference type="Gene3D" id="3.40.190.10">
    <property type="entry name" value="Periplasmic binding protein-like II"/>
    <property type="match status" value="2"/>
</dbReference>
<feature type="domain" description="HTH lysR-type" evidence="5">
    <location>
        <begin position="4"/>
        <end position="61"/>
    </location>
</feature>
<keyword evidence="2" id="KW-0805">Transcription regulation</keyword>
<evidence type="ECO:0000256" key="2">
    <source>
        <dbReference type="ARBA" id="ARBA00023015"/>
    </source>
</evidence>
<keyword evidence="7" id="KW-1185">Reference proteome</keyword>
<protein>
    <submittedName>
        <fullName evidence="6">LysR family transcriptional regulator</fullName>
    </submittedName>
</protein>
<keyword evidence="4" id="KW-0804">Transcription</keyword>
<dbReference type="SUPFAM" id="SSF53850">
    <property type="entry name" value="Periplasmic binding protein-like II"/>
    <property type="match status" value="1"/>
</dbReference>
<dbReference type="InterPro" id="IPR000847">
    <property type="entry name" value="LysR_HTH_N"/>
</dbReference>
<accession>A0ABS5IGH3</accession>
<dbReference type="EMBL" id="JAGTUF010000024">
    <property type="protein sequence ID" value="MBR9973485.1"/>
    <property type="molecule type" value="Genomic_DNA"/>
</dbReference>
<evidence type="ECO:0000256" key="1">
    <source>
        <dbReference type="ARBA" id="ARBA00009437"/>
    </source>
</evidence>
<dbReference type="InterPro" id="IPR005119">
    <property type="entry name" value="LysR_subst-bd"/>
</dbReference>
<dbReference type="InterPro" id="IPR036390">
    <property type="entry name" value="WH_DNA-bd_sf"/>
</dbReference>
<dbReference type="Proteomes" id="UP000680714">
    <property type="component" value="Unassembled WGS sequence"/>
</dbReference>
<evidence type="ECO:0000259" key="5">
    <source>
        <dbReference type="PROSITE" id="PS50931"/>
    </source>
</evidence>
<dbReference type="Pfam" id="PF00126">
    <property type="entry name" value="HTH_1"/>
    <property type="match status" value="1"/>
</dbReference>
<dbReference type="CDD" id="cd08440">
    <property type="entry name" value="PBP2_LTTR_like_4"/>
    <property type="match status" value="1"/>
</dbReference>
<dbReference type="PROSITE" id="PS50931">
    <property type="entry name" value="HTH_LYSR"/>
    <property type="match status" value="1"/>
</dbReference>
<dbReference type="SUPFAM" id="SSF46785">
    <property type="entry name" value="Winged helix' DNA-binding domain"/>
    <property type="match status" value="1"/>
</dbReference>
<gene>
    <name evidence="6" type="ORF">KEC16_17295</name>
</gene>
<comment type="similarity">
    <text evidence="1">Belongs to the LysR transcriptional regulatory family.</text>
</comment>
<keyword evidence="3" id="KW-0238">DNA-binding</keyword>
<evidence type="ECO:0000256" key="4">
    <source>
        <dbReference type="ARBA" id="ARBA00023163"/>
    </source>
</evidence>
<dbReference type="RefSeq" id="WP_211551261.1">
    <property type="nucleotide sequence ID" value="NZ_JAGTUF010000024.1"/>
</dbReference>
<dbReference type="PANTHER" id="PTHR30419">
    <property type="entry name" value="HTH-TYPE TRANSCRIPTIONAL REGULATOR YBHD"/>
    <property type="match status" value="1"/>
</dbReference>
<comment type="caution">
    <text evidence="6">The sequence shown here is derived from an EMBL/GenBank/DDBJ whole genome shotgun (WGS) entry which is preliminary data.</text>
</comment>
<dbReference type="InterPro" id="IPR036388">
    <property type="entry name" value="WH-like_DNA-bd_sf"/>
</dbReference>
<dbReference type="PRINTS" id="PR00039">
    <property type="entry name" value="HTHLYSR"/>
</dbReference>
<dbReference type="Pfam" id="PF03466">
    <property type="entry name" value="LysR_substrate"/>
    <property type="match status" value="1"/>
</dbReference>
<evidence type="ECO:0000313" key="7">
    <source>
        <dbReference type="Proteomes" id="UP000680714"/>
    </source>
</evidence>
<proteinExistence type="inferred from homology"/>
<name>A0ABS5IGH3_9PROT</name>
<dbReference type="Gene3D" id="1.10.10.10">
    <property type="entry name" value="Winged helix-like DNA-binding domain superfamily/Winged helix DNA-binding domain"/>
    <property type="match status" value="1"/>
</dbReference>
<evidence type="ECO:0000256" key="3">
    <source>
        <dbReference type="ARBA" id="ARBA00023125"/>
    </source>
</evidence>